<feature type="compositionally biased region" description="Polar residues" evidence="1">
    <location>
        <begin position="59"/>
        <end position="68"/>
    </location>
</feature>
<accession>A0A5C6FKU2</accession>
<evidence type="ECO:0000313" key="3">
    <source>
        <dbReference type="Proteomes" id="UP000318288"/>
    </source>
</evidence>
<comment type="caution">
    <text evidence="2">The sequence shown here is derived from an EMBL/GenBank/DDBJ whole genome shotgun (WGS) entry which is preliminary data.</text>
</comment>
<organism evidence="2 3">
    <name type="scientific">Rubripirellula tenax</name>
    <dbReference type="NCBI Taxonomy" id="2528015"/>
    <lineage>
        <taxon>Bacteria</taxon>
        <taxon>Pseudomonadati</taxon>
        <taxon>Planctomycetota</taxon>
        <taxon>Planctomycetia</taxon>
        <taxon>Pirellulales</taxon>
        <taxon>Pirellulaceae</taxon>
        <taxon>Rubripirellula</taxon>
    </lineage>
</organism>
<proteinExistence type="predicted"/>
<keyword evidence="3" id="KW-1185">Reference proteome</keyword>
<name>A0A5C6FKU2_9BACT</name>
<protein>
    <submittedName>
        <fullName evidence="2">Uncharacterized protein</fullName>
    </submittedName>
</protein>
<feature type="compositionally biased region" description="Basic and acidic residues" evidence="1">
    <location>
        <begin position="11"/>
        <end position="44"/>
    </location>
</feature>
<evidence type="ECO:0000313" key="2">
    <source>
        <dbReference type="EMBL" id="TWU60404.1"/>
    </source>
</evidence>
<evidence type="ECO:0000256" key="1">
    <source>
        <dbReference type="SAM" id="MobiDB-lite"/>
    </source>
</evidence>
<sequence>MIQDGQPYVDPRLRSRDVSCKAADETRSTPCERSRRATKGDPKRATLRGPATPLAGCQLRSSRQNRSTPCERSRRATKGDPKRATLRGPATPLAGCKLQSSRRNRSTPFSSALRDRTAKLFDPRHCYSQYEKVCIHQWGEKGIIEVPNPAPQPAPSQACQVPIRDVGASRSQCVRSKNTTPIP</sequence>
<dbReference type="AlphaFoldDB" id="A0A5C6FKU2"/>
<feature type="compositionally biased region" description="Basic and acidic residues" evidence="1">
    <location>
        <begin position="69"/>
        <end position="83"/>
    </location>
</feature>
<dbReference type="Proteomes" id="UP000318288">
    <property type="component" value="Unassembled WGS sequence"/>
</dbReference>
<gene>
    <name evidence="2" type="ORF">Poly51_06800</name>
</gene>
<feature type="region of interest" description="Disordered" evidence="1">
    <location>
        <begin position="1"/>
        <end position="112"/>
    </location>
</feature>
<reference evidence="2 3" key="1">
    <citation type="submission" date="2019-02" db="EMBL/GenBank/DDBJ databases">
        <title>Deep-cultivation of Planctomycetes and their phenomic and genomic characterization uncovers novel biology.</title>
        <authorList>
            <person name="Wiegand S."/>
            <person name="Jogler M."/>
            <person name="Boedeker C."/>
            <person name="Pinto D."/>
            <person name="Vollmers J."/>
            <person name="Rivas-Marin E."/>
            <person name="Kohn T."/>
            <person name="Peeters S.H."/>
            <person name="Heuer A."/>
            <person name="Rast P."/>
            <person name="Oberbeckmann S."/>
            <person name="Bunk B."/>
            <person name="Jeske O."/>
            <person name="Meyerdierks A."/>
            <person name="Storesund J.E."/>
            <person name="Kallscheuer N."/>
            <person name="Luecker S."/>
            <person name="Lage O.M."/>
            <person name="Pohl T."/>
            <person name="Merkel B.J."/>
            <person name="Hornburger P."/>
            <person name="Mueller R.-W."/>
            <person name="Bruemmer F."/>
            <person name="Labrenz M."/>
            <person name="Spormann A.M."/>
            <person name="Op Den Camp H."/>
            <person name="Overmann J."/>
            <person name="Amann R."/>
            <person name="Jetten M.S.M."/>
            <person name="Mascher T."/>
            <person name="Medema M.H."/>
            <person name="Devos D.P."/>
            <person name="Kaster A.-K."/>
            <person name="Ovreas L."/>
            <person name="Rohde M."/>
            <person name="Galperin M.Y."/>
            <person name="Jogler C."/>
        </authorList>
    </citation>
    <scope>NUCLEOTIDE SEQUENCE [LARGE SCALE GENOMIC DNA]</scope>
    <source>
        <strain evidence="2 3">Poly51</strain>
    </source>
</reference>
<dbReference type="EMBL" id="SJPW01000001">
    <property type="protein sequence ID" value="TWU60404.1"/>
    <property type="molecule type" value="Genomic_DNA"/>
</dbReference>